<dbReference type="GO" id="GO:0005737">
    <property type="term" value="C:cytoplasm"/>
    <property type="evidence" value="ECO:0007669"/>
    <property type="project" value="UniProtKB-SubCell"/>
</dbReference>
<reference evidence="10" key="1">
    <citation type="submission" date="2016-10" db="EMBL/GenBank/DDBJ databases">
        <authorList>
            <person name="Varghese N."/>
            <person name="Submissions S."/>
        </authorList>
    </citation>
    <scope>NUCLEOTIDE SEQUENCE [LARGE SCALE GENOMIC DNA]</scope>
    <source>
        <strain evidence="10">P18</strain>
    </source>
</reference>
<evidence type="ECO:0000256" key="5">
    <source>
        <dbReference type="ARBA" id="ARBA00022490"/>
    </source>
</evidence>
<evidence type="ECO:0000256" key="4">
    <source>
        <dbReference type="ARBA" id="ARBA00022448"/>
    </source>
</evidence>
<name>A0A1I5UN97_9FIRM</name>
<evidence type="ECO:0000256" key="3">
    <source>
        <dbReference type="ARBA" id="ARBA00011738"/>
    </source>
</evidence>
<evidence type="ECO:0000256" key="2">
    <source>
        <dbReference type="ARBA" id="ARBA00008107"/>
    </source>
</evidence>
<dbReference type="Pfam" id="PF01895">
    <property type="entry name" value="PhoU"/>
    <property type="match status" value="2"/>
</dbReference>
<dbReference type="GO" id="GO:0030643">
    <property type="term" value="P:intracellular phosphate ion homeostasis"/>
    <property type="evidence" value="ECO:0007669"/>
    <property type="project" value="InterPro"/>
</dbReference>
<dbReference type="InterPro" id="IPR026022">
    <property type="entry name" value="PhoU_dom"/>
</dbReference>
<dbReference type="Proteomes" id="UP000182624">
    <property type="component" value="Unassembled WGS sequence"/>
</dbReference>
<dbReference type="InterPro" id="IPR038078">
    <property type="entry name" value="PhoU-like_sf"/>
</dbReference>
<comment type="function">
    <text evidence="7">Plays a role in the regulation of phosphate uptake.</text>
</comment>
<dbReference type="NCBIfam" id="TIGR02135">
    <property type="entry name" value="phoU_full"/>
    <property type="match status" value="1"/>
</dbReference>
<accession>A0A1I5UN97</accession>
<evidence type="ECO:0000313" key="9">
    <source>
        <dbReference type="EMBL" id="SFP96066.1"/>
    </source>
</evidence>
<dbReference type="PIRSF" id="PIRSF003107">
    <property type="entry name" value="PhoU"/>
    <property type="match status" value="1"/>
</dbReference>
<dbReference type="InterPro" id="IPR028366">
    <property type="entry name" value="PhoU"/>
</dbReference>
<evidence type="ECO:0000256" key="1">
    <source>
        <dbReference type="ARBA" id="ARBA00004496"/>
    </source>
</evidence>
<comment type="subunit">
    <text evidence="3 7">Homodimer.</text>
</comment>
<comment type="subcellular location">
    <subcellularLocation>
        <location evidence="1 7">Cytoplasm</location>
    </subcellularLocation>
</comment>
<proteinExistence type="inferred from homology"/>
<dbReference type="AlphaFoldDB" id="A0A1I5UN97"/>
<comment type="similarity">
    <text evidence="2 7">Belongs to the PhoU family.</text>
</comment>
<feature type="domain" description="PhoU" evidence="8">
    <location>
        <begin position="133"/>
        <end position="218"/>
    </location>
</feature>
<feature type="domain" description="PhoU" evidence="8">
    <location>
        <begin position="31"/>
        <end position="117"/>
    </location>
</feature>
<organism evidence="9 10">
    <name type="scientific">Butyrivibrio proteoclasticus</name>
    <dbReference type="NCBI Taxonomy" id="43305"/>
    <lineage>
        <taxon>Bacteria</taxon>
        <taxon>Bacillati</taxon>
        <taxon>Bacillota</taxon>
        <taxon>Clostridia</taxon>
        <taxon>Lachnospirales</taxon>
        <taxon>Lachnospiraceae</taxon>
        <taxon>Butyrivibrio</taxon>
    </lineage>
</organism>
<evidence type="ECO:0000256" key="7">
    <source>
        <dbReference type="PIRNR" id="PIRNR003107"/>
    </source>
</evidence>
<evidence type="ECO:0000259" key="8">
    <source>
        <dbReference type="Pfam" id="PF01895"/>
    </source>
</evidence>
<dbReference type="FunFam" id="1.20.58.220:FF:000004">
    <property type="entry name" value="Phosphate-specific transport system accessory protein PhoU"/>
    <property type="match status" value="1"/>
</dbReference>
<keyword evidence="4 7" id="KW-0813">Transport</keyword>
<keyword evidence="6 7" id="KW-0592">Phosphate transport</keyword>
<dbReference type="GO" id="GO:0006817">
    <property type="term" value="P:phosphate ion transport"/>
    <property type="evidence" value="ECO:0007669"/>
    <property type="project" value="UniProtKB-KW"/>
</dbReference>
<dbReference type="PANTHER" id="PTHR42930">
    <property type="entry name" value="PHOSPHATE-SPECIFIC TRANSPORT SYSTEM ACCESSORY PROTEIN PHOU"/>
    <property type="match status" value="1"/>
</dbReference>
<dbReference type="PANTHER" id="PTHR42930:SF3">
    <property type="entry name" value="PHOSPHATE-SPECIFIC TRANSPORT SYSTEM ACCESSORY PROTEIN PHOU"/>
    <property type="match status" value="1"/>
</dbReference>
<dbReference type="GO" id="GO:0045936">
    <property type="term" value="P:negative regulation of phosphate metabolic process"/>
    <property type="evidence" value="ECO:0007669"/>
    <property type="project" value="InterPro"/>
</dbReference>
<evidence type="ECO:0000256" key="6">
    <source>
        <dbReference type="ARBA" id="ARBA00022592"/>
    </source>
</evidence>
<dbReference type="EMBL" id="FOXO01000013">
    <property type="protein sequence ID" value="SFP96066.1"/>
    <property type="molecule type" value="Genomic_DNA"/>
</dbReference>
<keyword evidence="10" id="KW-1185">Reference proteome</keyword>
<gene>
    <name evidence="9" type="ORF">SAMN04487928_11360</name>
</gene>
<dbReference type="Gene3D" id="1.20.58.220">
    <property type="entry name" value="Phosphate transport system protein phou homolog 2, domain 2"/>
    <property type="match status" value="1"/>
</dbReference>
<protein>
    <recommendedName>
        <fullName evidence="7">Phosphate-specific transport system accessory protein PhoU</fullName>
    </recommendedName>
</protein>
<evidence type="ECO:0000313" key="10">
    <source>
        <dbReference type="Proteomes" id="UP000182624"/>
    </source>
</evidence>
<sequence>MLSELVRIIEGNIRMRSKFDEQLLELNHKMIEMGNNIISSIQKAIEALVARDIDQAKLIMDGDAEIDHLQKVIESICFNLLIQQQPVARDLRTVTAAMKMVTDMERIGDHAADISEMTILMGQNSQIDKFNHISEMASETMIMLNHSIEAYVEKDVVKAREVIEYDDIVDELFVKAKKDVIQLILNNPEEGEEAADILMIAKYFERIGDHATNIAEWVIYSLKQKENEDEV</sequence>
<keyword evidence="5 7" id="KW-0963">Cytoplasm</keyword>
<dbReference type="SUPFAM" id="SSF109755">
    <property type="entry name" value="PhoU-like"/>
    <property type="match status" value="1"/>
</dbReference>